<dbReference type="EMBL" id="MVHR01000047">
    <property type="protein sequence ID" value="ORA69603.1"/>
    <property type="molecule type" value="Genomic_DNA"/>
</dbReference>
<evidence type="ECO:0000313" key="1">
    <source>
        <dbReference type="EMBL" id="ORA69603.1"/>
    </source>
</evidence>
<reference evidence="1 2" key="1">
    <citation type="submission" date="2017-02" db="EMBL/GenBank/DDBJ databases">
        <title>The new phylogeny of genus Mycobacterium.</title>
        <authorList>
            <person name="Tortoli E."/>
            <person name="Trovato A."/>
            <person name="Cirillo D.M."/>
        </authorList>
    </citation>
    <scope>NUCLEOTIDE SEQUENCE [LARGE SCALE GENOMIC DNA]</scope>
    <source>
        <strain evidence="1 2">DSM 44471</strain>
    </source>
</reference>
<accession>A0A1X0DB47</accession>
<name>A0A1X0DB47_MYCHE</name>
<dbReference type="RefSeq" id="WP_083077034.1">
    <property type="nucleotide sequence ID" value="NZ_AP022615.1"/>
</dbReference>
<dbReference type="OrthoDB" id="4665323at2"/>
<sequence>MLRAVVENFLKSLTEREFDGPLLAMLSSQGFTDIHFTHGGFEFGKDVIAKKEAAHAGILSRLRILLRWGKSSRIRQYAIQSKAGDIGLAEWRAVRPQLEECEYNTLSHPSFDESLPRVAVLVTTGHLKGAAAPDAQQFKKSCKSRGLASFEIWDEQNLLNWLCNDPTLGLTAANVQDELLALVSSINGGSVTEPELERFSRRWLAGESIESRLKRASIETSVVCSLLRKSQRLDLAALMSLHLYRTAWQALPGTVAESALRLFTAYAIELLEQVEPLLGDPRALAGALTVDPLSVVIYPAACSRMIEIFGLLALGAGANLADRAAEAVRRLCSDHPGCYRPIADQFAVSLIAPTVVLARHDRGVATSYLKSVATWLLDRHDPAHSGLGLADLQESEEVAIERVLGGSLAGTTLQARRQSYIATVLMDLISAVGAQDLYEAVRGNLEAMRVVPTMTAADEAKANWRRGGPDVWPQPRVDYKSWTDPRPDHYSYNSLVEPMDCLYLLSVCRSRHYVTAIAALLDDK</sequence>
<keyword evidence="2" id="KW-1185">Reference proteome</keyword>
<proteinExistence type="predicted"/>
<comment type="caution">
    <text evidence="1">The sequence shown here is derived from an EMBL/GenBank/DDBJ whole genome shotgun (WGS) entry which is preliminary data.</text>
</comment>
<dbReference type="Proteomes" id="UP000192566">
    <property type="component" value="Unassembled WGS sequence"/>
</dbReference>
<organism evidence="1 2">
    <name type="scientific">Mycobacterium heidelbergense</name>
    <dbReference type="NCBI Taxonomy" id="53376"/>
    <lineage>
        <taxon>Bacteria</taxon>
        <taxon>Bacillati</taxon>
        <taxon>Actinomycetota</taxon>
        <taxon>Actinomycetes</taxon>
        <taxon>Mycobacteriales</taxon>
        <taxon>Mycobacteriaceae</taxon>
        <taxon>Mycobacterium</taxon>
        <taxon>Mycobacterium simiae complex</taxon>
    </lineage>
</organism>
<evidence type="ECO:0000313" key="2">
    <source>
        <dbReference type="Proteomes" id="UP000192566"/>
    </source>
</evidence>
<dbReference type="AlphaFoldDB" id="A0A1X0DB47"/>
<gene>
    <name evidence="1" type="ORF">BST25_21225</name>
</gene>
<protein>
    <submittedName>
        <fullName evidence="1">Uncharacterized protein</fullName>
    </submittedName>
</protein>